<dbReference type="PRINTS" id="PR00792">
    <property type="entry name" value="PEPSIN"/>
</dbReference>
<keyword evidence="6" id="KW-0865">Zymogen</keyword>
<dbReference type="InterPro" id="IPR001461">
    <property type="entry name" value="Aspartic_peptidase_A1"/>
</dbReference>
<dbReference type="Pfam" id="PF00026">
    <property type="entry name" value="Asp"/>
    <property type="match status" value="1"/>
</dbReference>
<evidence type="ECO:0000256" key="1">
    <source>
        <dbReference type="ARBA" id="ARBA00007447"/>
    </source>
</evidence>
<reference evidence="13" key="1">
    <citation type="journal article" date="2020" name="Fungal Divers.">
        <title>Resolving the Mortierellaceae phylogeny through synthesis of multi-gene phylogenetics and phylogenomics.</title>
        <authorList>
            <person name="Vandepol N."/>
            <person name="Liber J."/>
            <person name="Desiro A."/>
            <person name="Na H."/>
            <person name="Kennedy M."/>
            <person name="Barry K."/>
            <person name="Grigoriev I.V."/>
            <person name="Miller A.N."/>
            <person name="O'Donnell K."/>
            <person name="Stajich J.E."/>
            <person name="Bonito G."/>
        </authorList>
    </citation>
    <scope>NUCLEOTIDE SEQUENCE</scope>
    <source>
        <strain evidence="13">CK1249</strain>
    </source>
</reference>
<dbReference type="InterPro" id="IPR034164">
    <property type="entry name" value="Pepsin-like_dom"/>
</dbReference>
<comment type="caution">
    <text evidence="13">The sequence shown here is derived from an EMBL/GenBank/DDBJ whole genome shotgun (WGS) entry which is preliminary data.</text>
</comment>
<evidence type="ECO:0000259" key="12">
    <source>
        <dbReference type="PROSITE" id="PS51767"/>
    </source>
</evidence>
<feature type="chain" id="PRO_5040310023" description="Peptidase A1 domain-containing protein" evidence="11">
    <location>
        <begin position="22"/>
        <end position="400"/>
    </location>
</feature>
<dbReference type="InterPro" id="IPR021109">
    <property type="entry name" value="Peptidase_aspartic_dom_sf"/>
</dbReference>
<dbReference type="CDD" id="cd05471">
    <property type="entry name" value="pepsin_like"/>
    <property type="match status" value="1"/>
</dbReference>
<dbReference type="FunFam" id="2.40.70.10:FF:000008">
    <property type="entry name" value="Cathepsin D"/>
    <property type="match status" value="1"/>
</dbReference>
<dbReference type="Proteomes" id="UP000738359">
    <property type="component" value="Unassembled WGS sequence"/>
</dbReference>
<accession>A0A9P6JE42</accession>
<dbReference type="PROSITE" id="PS51767">
    <property type="entry name" value="PEPTIDASE_A1"/>
    <property type="match status" value="1"/>
</dbReference>
<evidence type="ECO:0000256" key="9">
    <source>
        <dbReference type="PIRSR" id="PIRSR601461-2"/>
    </source>
</evidence>
<evidence type="ECO:0000313" key="13">
    <source>
        <dbReference type="EMBL" id="KAF9968094.1"/>
    </source>
</evidence>
<feature type="domain" description="Peptidase A1" evidence="12">
    <location>
        <begin position="99"/>
        <end position="396"/>
    </location>
</feature>
<dbReference type="GO" id="GO:0004190">
    <property type="term" value="F:aspartic-type endopeptidase activity"/>
    <property type="evidence" value="ECO:0007669"/>
    <property type="project" value="UniProtKB-KW"/>
</dbReference>
<keyword evidence="7 9" id="KW-1015">Disulfide bond</keyword>
<evidence type="ECO:0000256" key="7">
    <source>
        <dbReference type="ARBA" id="ARBA00023157"/>
    </source>
</evidence>
<keyword evidence="2 10" id="KW-0645">Protease</keyword>
<proteinExistence type="inferred from homology"/>
<feature type="active site" evidence="8">
    <location>
        <position position="300"/>
    </location>
</feature>
<evidence type="ECO:0000256" key="11">
    <source>
        <dbReference type="SAM" id="SignalP"/>
    </source>
</evidence>
<dbReference type="GO" id="GO:0006508">
    <property type="term" value="P:proteolysis"/>
    <property type="evidence" value="ECO:0007669"/>
    <property type="project" value="UniProtKB-KW"/>
</dbReference>
<dbReference type="PROSITE" id="PS00141">
    <property type="entry name" value="ASP_PROTEASE"/>
    <property type="match status" value="2"/>
</dbReference>
<evidence type="ECO:0000256" key="8">
    <source>
        <dbReference type="PIRSR" id="PIRSR601461-1"/>
    </source>
</evidence>
<dbReference type="OrthoDB" id="15189at2759"/>
<sequence length="400" mass="43322">MKLSSFLPAAAVLAALSVSVASSTRKEFSVSAARRLNYKPDYWKQVCKMNARYENLRFHEEECAVYLKQRASKGVTLSVSANGTIGDEPALDDGSDSEYYGAIQIGTPGQRFLVDFDTGSSDIWIDSISCGTSSCMSHARFNESRSSTFQKDGRLWNITYGDQSSAAGRLGSDIVNVSGIAVRQTIALATSETGFADTPSDGMFGLGFNGNEVVPGVQTFMSNAIQQNKLELPVVSVYLPSQRRAKGAVGQYLFGAIDHTLYTGNLTYVPVNGTAWWQVQFDDFRFNGTSLGFNSTGIVDTGTSLIYVGDEAAKALHSLIPRAMNSVPGPVEFRLGGKDFAVPYLDIPFARVSEGSEYCVSSIQGGQNGFWIVGDSFIKNTYCVFDHSTPPRLGLAPLKY</sequence>
<keyword evidence="5 10" id="KW-0378">Hydrolase</keyword>
<feature type="signal peptide" evidence="11">
    <location>
        <begin position="1"/>
        <end position="21"/>
    </location>
</feature>
<protein>
    <recommendedName>
        <fullName evidence="12">Peptidase A1 domain-containing protein</fullName>
    </recommendedName>
</protein>
<name>A0A9P6JE42_MORAP</name>
<dbReference type="EMBL" id="JAAAHY010000039">
    <property type="protein sequence ID" value="KAF9968094.1"/>
    <property type="molecule type" value="Genomic_DNA"/>
</dbReference>
<dbReference type="SUPFAM" id="SSF50630">
    <property type="entry name" value="Acid proteases"/>
    <property type="match status" value="1"/>
</dbReference>
<feature type="disulfide bond" evidence="9">
    <location>
        <begin position="130"/>
        <end position="135"/>
    </location>
</feature>
<gene>
    <name evidence="13" type="ORF">BGZ70_006756</name>
</gene>
<keyword evidence="3 11" id="KW-0732">Signal</keyword>
<evidence type="ECO:0000256" key="10">
    <source>
        <dbReference type="RuleBase" id="RU000454"/>
    </source>
</evidence>
<dbReference type="Gene3D" id="2.40.70.10">
    <property type="entry name" value="Acid Proteases"/>
    <property type="match status" value="2"/>
</dbReference>
<dbReference type="PANTHER" id="PTHR47966">
    <property type="entry name" value="BETA-SITE APP-CLEAVING ENZYME, ISOFORM A-RELATED"/>
    <property type="match status" value="1"/>
</dbReference>
<keyword evidence="4 10" id="KW-0064">Aspartyl protease</keyword>
<dbReference type="InterPro" id="IPR033121">
    <property type="entry name" value="PEPTIDASE_A1"/>
</dbReference>
<evidence type="ECO:0000256" key="5">
    <source>
        <dbReference type="ARBA" id="ARBA00022801"/>
    </source>
</evidence>
<feature type="active site" evidence="8">
    <location>
        <position position="117"/>
    </location>
</feature>
<comment type="similarity">
    <text evidence="1 10">Belongs to the peptidase A1 family.</text>
</comment>
<evidence type="ECO:0000256" key="3">
    <source>
        <dbReference type="ARBA" id="ARBA00022729"/>
    </source>
</evidence>
<evidence type="ECO:0000256" key="4">
    <source>
        <dbReference type="ARBA" id="ARBA00022750"/>
    </source>
</evidence>
<evidence type="ECO:0000256" key="2">
    <source>
        <dbReference type="ARBA" id="ARBA00022670"/>
    </source>
</evidence>
<evidence type="ECO:0000256" key="6">
    <source>
        <dbReference type="ARBA" id="ARBA00023145"/>
    </source>
</evidence>
<dbReference type="AlphaFoldDB" id="A0A9P6JE42"/>
<organism evidence="13 14">
    <name type="scientific">Mortierella alpina</name>
    <name type="common">Oleaginous fungus</name>
    <name type="synonym">Mortierella renispora</name>
    <dbReference type="NCBI Taxonomy" id="64518"/>
    <lineage>
        <taxon>Eukaryota</taxon>
        <taxon>Fungi</taxon>
        <taxon>Fungi incertae sedis</taxon>
        <taxon>Mucoromycota</taxon>
        <taxon>Mortierellomycotina</taxon>
        <taxon>Mortierellomycetes</taxon>
        <taxon>Mortierellales</taxon>
        <taxon>Mortierellaceae</taxon>
        <taxon>Mortierella</taxon>
    </lineage>
</organism>
<dbReference type="InterPro" id="IPR001969">
    <property type="entry name" value="Aspartic_peptidase_AS"/>
</dbReference>
<keyword evidence="14" id="KW-1185">Reference proteome</keyword>
<evidence type="ECO:0000313" key="14">
    <source>
        <dbReference type="Proteomes" id="UP000738359"/>
    </source>
</evidence>
<dbReference type="PANTHER" id="PTHR47966:SF1">
    <property type="entry name" value="ASPARTYL PROTEINASE"/>
    <property type="match status" value="1"/>
</dbReference>